<keyword evidence="1" id="KW-0812">Transmembrane</keyword>
<keyword evidence="1" id="KW-1133">Transmembrane helix</keyword>
<gene>
    <name evidence="2" type="ORF">A2160_04385</name>
</gene>
<proteinExistence type="predicted"/>
<dbReference type="EMBL" id="MEZK01000014">
    <property type="protein sequence ID" value="OGD62972.1"/>
    <property type="molecule type" value="Genomic_DNA"/>
</dbReference>
<sequence length="109" mass="12195">MAKRIDLRTATDKARKYQLAVISQILYLATNGFGLVAALAWNNVINEVVDNYIKPFVGNDSGLASLFIYATIVTFFAVTLTIQLSKLKETLEEDNEFVAQIHKATKKKK</sequence>
<dbReference type="AlphaFoldDB" id="A0A1F5E6E9"/>
<feature type="transmembrane region" description="Helical" evidence="1">
    <location>
        <begin position="21"/>
        <end position="41"/>
    </location>
</feature>
<reference evidence="2 3" key="1">
    <citation type="journal article" date="2016" name="Nat. Commun.">
        <title>Thousands of microbial genomes shed light on interconnected biogeochemical processes in an aquifer system.</title>
        <authorList>
            <person name="Anantharaman K."/>
            <person name="Brown C.T."/>
            <person name="Hug L.A."/>
            <person name="Sharon I."/>
            <person name="Castelle C.J."/>
            <person name="Probst A.J."/>
            <person name="Thomas B.C."/>
            <person name="Singh A."/>
            <person name="Wilkins M.J."/>
            <person name="Karaoz U."/>
            <person name="Brodie E.L."/>
            <person name="Williams K.H."/>
            <person name="Hubbard S.S."/>
            <person name="Banfield J.F."/>
        </authorList>
    </citation>
    <scope>NUCLEOTIDE SEQUENCE [LARGE SCALE GENOMIC DNA]</scope>
</reference>
<organism evidence="2 3">
    <name type="scientific">Candidatus Beckwithbacteria bacterium RBG_13_42_9</name>
    <dbReference type="NCBI Taxonomy" id="1797457"/>
    <lineage>
        <taxon>Bacteria</taxon>
        <taxon>Candidatus Beckwithiibacteriota</taxon>
    </lineage>
</organism>
<comment type="caution">
    <text evidence="2">The sequence shown here is derived from an EMBL/GenBank/DDBJ whole genome shotgun (WGS) entry which is preliminary data.</text>
</comment>
<evidence type="ECO:0000313" key="3">
    <source>
        <dbReference type="Proteomes" id="UP000177006"/>
    </source>
</evidence>
<evidence type="ECO:0000256" key="1">
    <source>
        <dbReference type="SAM" id="Phobius"/>
    </source>
</evidence>
<dbReference type="STRING" id="1797457.A2160_04385"/>
<accession>A0A1F5E6E9</accession>
<name>A0A1F5E6E9_9BACT</name>
<feature type="transmembrane region" description="Helical" evidence="1">
    <location>
        <begin position="61"/>
        <end position="82"/>
    </location>
</feature>
<dbReference type="Pfam" id="PF18898">
    <property type="entry name" value="DUF5654"/>
    <property type="match status" value="1"/>
</dbReference>
<evidence type="ECO:0000313" key="2">
    <source>
        <dbReference type="EMBL" id="OGD62972.1"/>
    </source>
</evidence>
<keyword evidence="1" id="KW-0472">Membrane</keyword>
<dbReference type="Proteomes" id="UP000177006">
    <property type="component" value="Unassembled WGS sequence"/>
</dbReference>
<protein>
    <submittedName>
        <fullName evidence="2">Uncharacterized protein</fullName>
    </submittedName>
</protein>
<dbReference type="InterPro" id="IPR043713">
    <property type="entry name" value="DUF5654"/>
</dbReference>